<comment type="PTM">
    <text evidence="14">Ubiquitinated in the presence of host E1 ubiquitin-activating enzyme, E2 ubiquitin-conjugating enzyme and ubiquitin.</text>
</comment>
<dbReference type="Gene3D" id="1.20.58.360">
    <property type="entry name" value="Shigella T3SS effector IpaH defines"/>
    <property type="match status" value="1"/>
</dbReference>
<dbReference type="RefSeq" id="WP_208665638.1">
    <property type="nucleotide sequence ID" value="NZ_CP022201.1"/>
</dbReference>
<dbReference type="GO" id="GO:0005576">
    <property type="term" value="C:extracellular region"/>
    <property type="evidence" value="ECO:0007669"/>
    <property type="project" value="UniProtKB-SubCell"/>
</dbReference>
<keyword evidence="7" id="KW-0433">Leucine-rich repeat</keyword>
<dbReference type="PANTHER" id="PTHR47114">
    <property type="match status" value="1"/>
</dbReference>
<evidence type="ECO:0000256" key="6">
    <source>
        <dbReference type="ARBA" id="ARBA00022525"/>
    </source>
</evidence>
<dbReference type="PROSITE" id="PS52053">
    <property type="entry name" value="NEL"/>
    <property type="match status" value="1"/>
</dbReference>
<keyword evidence="9" id="KW-0677">Repeat</keyword>
<evidence type="ECO:0000256" key="4">
    <source>
        <dbReference type="ARBA" id="ARBA00009868"/>
    </source>
</evidence>
<evidence type="ECO:0000256" key="5">
    <source>
        <dbReference type="ARBA" id="ARBA00012483"/>
    </source>
</evidence>
<evidence type="ECO:0000256" key="11">
    <source>
        <dbReference type="ARBA" id="ARBA00022843"/>
    </source>
</evidence>
<evidence type="ECO:0000256" key="12">
    <source>
        <dbReference type="ARBA" id="ARBA00023026"/>
    </source>
</evidence>
<evidence type="ECO:0000256" key="14">
    <source>
        <dbReference type="PROSITE-ProRule" id="PRU01398"/>
    </source>
</evidence>
<dbReference type="PANTHER" id="PTHR47114:SF2">
    <property type="entry name" value="OLIGODENDROCYTE-MYELIN GLYCOPROTEIN"/>
    <property type="match status" value="1"/>
</dbReference>
<evidence type="ECO:0000256" key="10">
    <source>
        <dbReference type="ARBA" id="ARBA00022786"/>
    </source>
</evidence>
<feature type="domain" description="NEL" evidence="15">
    <location>
        <begin position="1201"/>
        <end position="1500"/>
    </location>
</feature>
<keyword evidence="12" id="KW-0843">Virulence</keyword>
<dbReference type="InterPro" id="IPR029487">
    <property type="entry name" value="NEL_dom"/>
</dbReference>
<proteinExistence type="inferred from homology"/>
<protein>
    <recommendedName>
        <fullName evidence="5">RING-type E3 ubiquitin transferase</fullName>
        <ecNumber evidence="5">2.3.2.27</ecNumber>
    </recommendedName>
</protein>
<dbReference type="SUPFAM" id="SSF52058">
    <property type="entry name" value="L domain-like"/>
    <property type="match status" value="1"/>
</dbReference>
<dbReference type="GO" id="GO:0016567">
    <property type="term" value="P:protein ubiquitination"/>
    <property type="evidence" value="ECO:0007669"/>
    <property type="project" value="InterPro"/>
</dbReference>
<evidence type="ECO:0000313" key="16">
    <source>
        <dbReference type="EMBL" id="AXA62713.1"/>
    </source>
</evidence>
<evidence type="ECO:0000256" key="1">
    <source>
        <dbReference type="ARBA" id="ARBA00000900"/>
    </source>
</evidence>
<dbReference type="InterPro" id="IPR046673">
    <property type="entry name" value="ToxA_N"/>
</dbReference>
<evidence type="ECO:0000256" key="3">
    <source>
        <dbReference type="ARBA" id="ARBA00004613"/>
    </source>
</evidence>
<evidence type="ECO:0000256" key="9">
    <source>
        <dbReference type="ARBA" id="ARBA00022737"/>
    </source>
</evidence>
<comment type="catalytic activity">
    <reaction evidence="1">
        <text>S-ubiquitinyl-[E2 ubiquitin-conjugating enzyme]-L-cysteine + [acceptor protein]-L-lysine = [E2 ubiquitin-conjugating enzyme]-L-cysteine + N(6)-ubiquitinyl-[acceptor protein]-L-lysine.</text>
        <dbReference type="EC" id="2.3.2.27"/>
    </reaction>
</comment>
<dbReference type="InterPro" id="IPR051071">
    <property type="entry name" value="LRR-bact_E3_ubiq_ligases"/>
</dbReference>
<evidence type="ECO:0000256" key="7">
    <source>
        <dbReference type="ARBA" id="ARBA00022614"/>
    </source>
</evidence>
<evidence type="ECO:0000256" key="2">
    <source>
        <dbReference type="ARBA" id="ARBA00004192"/>
    </source>
</evidence>
<name>A0A2Z4ZGD8_9PSED</name>
<dbReference type="EMBL" id="CP022202">
    <property type="protein sequence ID" value="AXA62713.1"/>
    <property type="molecule type" value="Genomic_DNA"/>
</dbReference>
<evidence type="ECO:0000313" key="17">
    <source>
        <dbReference type="Proteomes" id="UP000251666"/>
    </source>
</evidence>
<keyword evidence="8 14" id="KW-0808">Transferase</keyword>
<dbReference type="Gene3D" id="1.20.1270.130">
    <property type="entry name" value="Shigella T3SS effector IpaH domain"/>
    <property type="match status" value="1"/>
</dbReference>
<keyword evidence="13 14" id="KW-1035">Host cytoplasm</keyword>
<gene>
    <name evidence="16" type="ORF">CEQ51_22405</name>
</gene>
<organism evidence="16 17">
    <name type="scientific">Pseudomonas thivervalensis</name>
    <dbReference type="NCBI Taxonomy" id="86265"/>
    <lineage>
        <taxon>Bacteria</taxon>
        <taxon>Pseudomonadati</taxon>
        <taxon>Pseudomonadota</taxon>
        <taxon>Gammaproteobacteria</taxon>
        <taxon>Pseudomonadales</taxon>
        <taxon>Pseudomonadaceae</taxon>
        <taxon>Pseudomonas</taxon>
    </lineage>
</organism>
<comment type="subcellular location">
    <subcellularLocation>
        <location evidence="2">Host cytoplasm</location>
    </subcellularLocation>
    <subcellularLocation>
        <location evidence="3">Secreted</location>
    </subcellularLocation>
</comment>
<evidence type="ECO:0000256" key="8">
    <source>
        <dbReference type="ARBA" id="ARBA00022679"/>
    </source>
</evidence>
<evidence type="ECO:0000256" key="13">
    <source>
        <dbReference type="ARBA" id="ARBA00023200"/>
    </source>
</evidence>
<keyword evidence="11 14" id="KW-0832">Ubl conjugation</keyword>
<evidence type="ECO:0000259" key="15">
    <source>
        <dbReference type="PROSITE" id="PS52053"/>
    </source>
</evidence>
<dbReference type="KEGG" id="pthv:CE140_21855"/>
<dbReference type="Proteomes" id="UP000251666">
    <property type="component" value="Chromosome"/>
</dbReference>
<feature type="active site" description="Glycyl thioester intermediate" evidence="14">
    <location>
        <position position="1290"/>
    </location>
</feature>
<keyword evidence="17" id="KW-1185">Reference proteome</keyword>
<sequence length="1500" mass="167468">MPTLEPSVATAPNPDLLPNSHERIAHAVPRWLVGLGSQQRAALLQAAGPIPTGSAQASAADRDHLKSAVQASWQSHGKLEQLLARLQPIETFAEPLLAAALKKRFNLTLDVRQTCLRLYIPEGVSVAYRTRTLSLLDAALQNFEAKEARPGFFDEASCFITRPSASGQFDILAVGNTLTLPAFVALCRELDIGGRYQTYLKNNLLEEPVAGAVVQECFHNDDKDAFRAAAVLGRIKGDLGPQARQALQAFIAGKPCMDYRGRPYYCHALVLFDVSLTDILMIAPALEQSRQNSPVLVYIPHDPEHPFKQYSSTAAFAAALAARLRSDRFQQFFSRFVPVADRGRFSAALNEQLSKARRDLVQTPRLRMSSERVRGDIWDWSYEQRLNRIIRDARAVAVPTGDEDFKSRWARWDSFMGVATTVLEMAAFAAASFVPVLGEALLAYTVYQLLDETFEGIVDWSHGQRAEAAAHLLGVAENIALMGLFVAGGKVVGAVRSTRPSPFVEQMKVVRSRDGNSRLWHPDLTPYQQPLVLDEGARPQANGLFLHQGQEVLLLDGQPFVVEQAANSGPYRIQHPTRPDAYAPRLAHNEVGAWVHEAERPLSWQGAKLMRRLGHSVEAFSDETLEQIRIVSGVEESSLRQLYVEHARPPVLLAETIKRFRAEQGSPVAIEPVVGEAGGAGAQVLHGEFPQMPRAVVDELLIDVTEVERRQMSERGYLPLRLRQSARRAMDEWRIVQAYEALYLPTKGNPDTWRLALHSLEQLPGWPTDVRIEIRDGALEGPLLDSVGPSSSSVRKVLVPVEEATPRLFGEQANSVDSADDFYTDVLHALTEAELRTLGYNLGDGPLLRRAVQRAPLDRATFRKILLGATRAVEDPPIVERLLGEQPGYGRVDERLLGAGDGLNLEGRFQVLYPDASEQAFSKFVGSFPSEAMALENLRTREIEFEGLSRALEDWVAIERGDTLPINQRYHKRKLASTLKQCWRAGLDPSPEGYALDLDHHWSHDFLDYFPTLEVSFAHVSSLQWRQGALRVDMGPFLDYFPDLKALDLSHNNLVTAPRLNYADLQRLDLADNRLNLTAENVAEIAGLGRLEVLRLSNNPTLTLPPDISLMPELSVLDLQNTGIADWPPGLFSTARPPAFELNLMDNPISRIPQVTPGSEQARLIARTRLSRDQLPDDCLRQFQDYMRSVGYDPARSYPPKGELTSQHWLEDVDAEQRVARQRTWDELEREAGAQGFFEVLEQLTEAADYVEATYRPQLVERVWRMLDAMSEDATLREELFRMAINPDSCADAGAQLFNEMGVKVLVHEAYREGDAGKVEAKLLALAKGKSRLDQVNEIARATIQSRLQAGETFIALDEDGELTGTIDEVEVYLAFQTGLAERLELPWQSKGMLFQALADVDEAALSQAYQSVLALETGDGLVNQMIGQRFWRRYLKKRYPQAFLQNSIKYAEQAEALLDAQLTGAISKEQYEQGMIELGYGRTELLRRLSRQLLEIPGR</sequence>
<dbReference type="InterPro" id="IPR032675">
    <property type="entry name" value="LRR_dom_sf"/>
</dbReference>
<dbReference type="Pfam" id="PF20178">
    <property type="entry name" value="ToxA_N"/>
    <property type="match status" value="1"/>
</dbReference>
<dbReference type="Pfam" id="PF14496">
    <property type="entry name" value="NEL"/>
    <property type="match status" value="1"/>
</dbReference>
<keyword evidence="10 14" id="KW-0833">Ubl conjugation pathway</keyword>
<reference evidence="17" key="1">
    <citation type="journal article" date="2021" name="Front. Microbiol.">
        <title>Genomic Analysis of the 1-Aminocyclopropane-1-Carboxylate Deaminase-Producing Pseudomonas thivervalensis SC5 Reveals Its Multifaceted Roles in Soil and in Beneficial Interactions With Plants.</title>
        <authorList>
            <person name="Nascimento F.X."/>
            <person name="Uron P."/>
            <person name="Glick B.R."/>
            <person name="Giachini A."/>
            <person name="Rossi M.J."/>
        </authorList>
    </citation>
    <scope>NUCLEOTIDE SEQUENCE [LARGE SCALE GENOMIC DNA]</scope>
    <source>
        <strain evidence="17">PLM3</strain>
    </source>
</reference>
<accession>A0A2Z4ZGD8</accession>
<comment type="similarity">
    <text evidence="4 14">Belongs to the LRR-containing bacterial E3 ligase family.</text>
</comment>
<dbReference type="Gene3D" id="3.80.10.10">
    <property type="entry name" value="Ribonuclease Inhibitor"/>
    <property type="match status" value="1"/>
</dbReference>
<dbReference type="EC" id="2.3.2.27" evidence="5"/>
<dbReference type="GO" id="GO:0061630">
    <property type="term" value="F:ubiquitin protein ligase activity"/>
    <property type="evidence" value="ECO:0007669"/>
    <property type="project" value="UniProtKB-EC"/>
</dbReference>
<dbReference type="GO" id="GO:0030430">
    <property type="term" value="C:host cell cytoplasm"/>
    <property type="evidence" value="ECO:0007669"/>
    <property type="project" value="UniProtKB-SubCell"/>
</dbReference>
<keyword evidence="6 14" id="KW-0964">Secreted</keyword>